<comment type="caution">
    <text evidence="3">The sequence shown here is derived from an EMBL/GenBank/DDBJ whole genome shotgun (WGS) entry which is preliminary data.</text>
</comment>
<dbReference type="EMBL" id="SWCI01000001">
    <property type="protein sequence ID" value="TKB51462.1"/>
    <property type="molecule type" value="Genomic_DNA"/>
</dbReference>
<proteinExistence type="inferred from homology"/>
<evidence type="ECO:0000256" key="2">
    <source>
        <dbReference type="SAM" id="SignalP"/>
    </source>
</evidence>
<evidence type="ECO:0000313" key="4">
    <source>
        <dbReference type="Proteomes" id="UP000305674"/>
    </source>
</evidence>
<sequence>MKRLILTLAALSLQAQAGSLVHWHDVSVTGLYGDNFKLAPSDQQATLTLESAGGWRYGDWFLFQDFTHFRNSRGSDSTTYGELTTRLSSAKIFGTDYGKGALKDLSLAMSLEQGKGDVESLLCGVGVDLKLPGADYFKVNAYRRQGLASDNISDGWQLSPSFKSSLPLGKSQLVLDGYIDWVISYDDARKEETFHFNPQLKYDLGALLMDRHNTLMVGIEYSLWLNKYGIKGVDQDNVALIVKYHL</sequence>
<reference evidence="3 4" key="1">
    <citation type="submission" date="2019-04" db="EMBL/GenBank/DDBJ databases">
        <authorList>
            <person name="Hwang J.C."/>
        </authorList>
    </citation>
    <scope>NUCLEOTIDE SEQUENCE [LARGE SCALE GENOMIC DNA]</scope>
    <source>
        <strain evidence="3 4">IMCC35001</strain>
    </source>
</reference>
<dbReference type="Gene3D" id="2.40.230.20">
    <property type="entry name" value="Nucleoside-specific channel-forming protein, Tsx-like"/>
    <property type="match status" value="1"/>
</dbReference>
<dbReference type="AlphaFoldDB" id="A0A4U1BJT0"/>
<dbReference type="InterPro" id="IPR036777">
    <property type="entry name" value="Channel_Tsx-like_sf"/>
</dbReference>
<dbReference type="OrthoDB" id="104801at2"/>
<keyword evidence="2" id="KW-0732">Signal</keyword>
<feature type="chain" id="PRO_5020613534" evidence="2">
    <location>
        <begin position="18"/>
        <end position="246"/>
    </location>
</feature>
<keyword evidence="4" id="KW-1185">Reference proteome</keyword>
<comment type="similarity">
    <text evidence="1">Belongs to the nucleoside-specific channel-forming outer membrane porin (Tsx) (TC 1.B.10) family.</text>
</comment>
<dbReference type="InterPro" id="IPR018013">
    <property type="entry name" value="Channel_Tsx-like"/>
</dbReference>
<evidence type="ECO:0000313" key="3">
    <source>
        <dbReference type="EMBL" id="TKB51462.1"/>
    </source>
</evidence>
<name>A0A4U1BJT0_9GAMM</name>
<accession>A0A4U1BJT0</accession>
<dbReference type="SUPFAM" id="SSF111364">
    <property type="entry name" value="Tsx-like channel"/>
    <property type="match status" value="1"/>
</dbReference>
<organism evidence="3 4">
    <name type="scientific">Ferrimonas sediminicola</name>
    <dbReference type="NCBI Taxonomy" id="2569538"/>
    <lineage>
        <taxon>Bacteria</taxon>
        <taxon>Pseudomonadati</taxon>
        <taxon>Pseudomonadota</taxon>
        <taxon>Gammaproteobacteria</taxon>
        <taxon>Alteromonadales</taxon>
        <taxon>Ferrimonadaceae</taxon>
        <taxon>Ferrimonas</taxon>
    </lineage>
</organism>
<dbReference type="Pfam" id="PF03502">
    <property type="entry name" value="Channel_Tsx"/>
    <property type="match status" value="1"/>
</dbReference>
<dbReference type="RefSeq" id="WP_136851043.1">
    <property type="nucleotide sequence ID" value="NZ_SWCI01000001.1"/>
</dbReference>
<gene>
    <name evidence="3" type="ORF">FCL40_02595</name>
</gene>
<dbReference type="GO" id="GO:0009279">
    <property type="term" value="C:cell outer membrane"/>
    <property type="evidence" value="ECO:0007669"/>
    <property type="project" value="InterPro"/>
</dbReference>
<feature type="signal peptide" evidence="2">
    <location>
        <begin position="1"/>
        <end position="17"/>
    </location>
</feature>
<protein>
    <submittedName>
        <fullName evidence="3">Ion channel protein Tsx</fullName>
    </submittedName>
</protein>
<evidence type="ECO:0000256" key="1">
    <source>
        <dbReference type="ARBA" id="ARBA00008728"/>
    </source>
</evidence>
<dbReference type="Proteomes" id="UP000305674">
    <property type="component" value="Unassembled WGS sequence"/>
</dbReference>